<keyword evidence="3" id="KW-1185">Reference proteome</keyword>
<evidence type="ECO:0000256" key="1">
    <source>
        <dbReference type="SAM" id="Phobius"/>
    </source>
</evidence>
<feature type="transmembrane region" description="Helical" evidence="1">
    <location>
        <begin position="27"/>
        <end position="49"/>
    </location>
</feature>
<feature type="transmembrane region" description="Helical" evidence="1">
    <location>
        <begin position="281"/>
        <end position="300"/>
    </location>
</feature>
<name>A0A2P1PU52_9GAMM</name>
<keyword evidence="1" id="KW-0812">Transmembrane</keyword>
<proteinExistence type="predicted"/>
<evidence type="ECO:0000313" key="2">
    <source>
        <dbReference type="EMBL" id="AVP98368.1"/>
    </source>
</evidence>
<protein>
    <submittedName>
        <fullName evidence="2">Uncharacterized protein</fullName>
    </submittedName>
</protein>
<evidence type="ECO:0000313" key="3">
    <source>
        <dbReference type="Proteomes" id="UP000241074"/>
    </source>
</evidence>
<feature type="transmembrane region" description="Helical" evidence="1">
    <location>
        <begin position="338"/>
        <end position="364"/>
    </location>
</feature>
<keyword evidence="1" id="KW-0472">Membrane</keyword>
<reference evidence="2 3" key="1">
    <citation type="submission" date="2018-03" db="EMBL/GenBank/DDBJ databases">
        <title>Ahniella affigens gen. nov., sp. nov., a gammaproteobacterium isolated from sandy soil near a stream.</title>
        <authorList>
            <person name="Ko Y."/>
            <person name="Kim J.-H."/>
        </authorList>
    </citation>
    <scope>NUCLEOTIDE SEQUENCE [LARGE SCALE GENOMIC DNA]</scope>
    <source>
        <strain evidence="2 3">D13</strain>
    </source>
</reference>
<feature type="transmembrane region" description="Helical" evidence="1">
    <location>
        <begin position="69"/>
        <end position="87"/>
    </location>
</feature>
<keyword evidence="1" id="KW-1133">Transmembrane helix</keyword>
<dbReference type="KEGG" id="xba:C7S18_14755"/>
<feature type="transmembrane region" description="Helical" evidence="1">
    <location>
        <begin position="218"/>
        <end position="246"/>
    </location>
</feature>
<gene>
    <name evidence="2" type="ORF">C7S18_14755</name>
</gene>
<dbReference type="EMBL" id="CP027860">
    <property type="protein sequence ID" value="AVP98368.1"/>
    <property type="molecule type" value="Genomic_DNA"/>
</dbReference>
<reference evidence="2 3" key="2">
    <citation type="submission" date="2018-03" db="EMBL/GenBank/DDBJ databases">
        <authorList>
            <person name="Keele B.F."/>
        </authorList>
    </citation>
    <scope>NUCLEOTIDE SEQUENCE [LARGE SCALE GENOMIC DNA]</scope>
    <source>
        <strain evidence="2 3">D13</strain>
    </source>
</reference>
<dbReference type="RefSeq" id="WP_106892289.1">
    <property type="nucleotide sequence ID" value="NZ_CP027860.1"/>
</dbReference>
<dbReference type="Proteomes" id="UP000241074">
    <property type="component" value="Chromosome"/>
</dbReference>
<accession>A0A2P1PU52</accession>
<dbReference type="AlphaFoldDB" id="A0A2P1PU52"/>
<feature type="transmembrane region" description="Helical" evidence="1">
    <location>
        <begin position="121"/>
        <end position="138"/>
    </location>
</feature>
<feature type="transmembrane region" description="Helical" evidence="1">
    <location>
        <begin position="306"/>
        <end position="326"/>
    </location>
</feature>
<organism evidence="2 3">
    <name type="scientific">Ahniella affigens</name>
    <dbReference type="NCBI Taxonomy" id="2021234"/>
    <lineage>
        <taxon>Bacteria</taxon>
        <taxon>Pseudomonadati</taxon>
        <taxon>Pseudomonadota</taxon>
        <taxon>Gammaproteobacteria</taxon>
        <taxon>Lysobacterales</taxon>
        <taxon>Rhodanobacteraceae</taxon>
        <taxon>Ahniella</taxon>
    </lineage>
</organism>
<sequence length="374" mass="42314">MTEPILHPEWRARRLHAQNRWQQRRQLWPQTVVFGLLSAFVIVAAVLWLRQLLVPELESIWRYWQARPAGVAIIVLMLSWFTTRASLQRAEIEAQSGPYAALPVSGRTTERWRNHLVWQRQGWQTVLLLAVAWLLHAADVGAAMQATLLVTALVALSVGNLAARLSIRPPSLAEATREHAPRAVGRPWLWLSHPLLPHVPAFQVQFGQKLWWAGRARWGLFVLLLISPRDLLSVLIPIVGMAIWYGASQLEAMHRSLFAMQALLAWCPLPGTRVLRAAWRAPALLLIGLLGLLCAVLLSVRAPWPMVVAVALLLIVLTIIDLLWCVRFRRDAARAQRVRVVSMALVLVMLQQWPMGLLPLLLWLSWRATRGLHA</sequence>